<gene>
    <name evidence="2" type="ORF">TEA_029348</name>
</gene>
<dbReference type="InterPro" id="IPR051304">
    <property type="entry name" value="SCF_F-box_domain"/>
</dbReference>
<dbReference type="SUPFAM" id="SSF81383">
    <property type="entry name" value="F-box domain"/>
    <property type="match status" value="1"/>
</dbReference>
<protein>
    <recommendedName>
        <fullName evidence="1">F-box domain-containing protein</fullName>
    </recommendedName>
</protein>
<name>A0A4S4E3A5_CAMSN</name>
<reference evidence="2 3" key="1">
    <citation type="journal article" date="2018" name="Proc. Natl. Acad. Sci. U.S.A.">
        <title>Draft genome sequence of Camellia sinensis var. sinensis provides insights into the evolution of the tea genome and tea quality.</title>
        <authorList>
            <person name="Wei C."/>
            <person name="Yang H."/>
            <person name="Wang S."/>
            <person name="Zhao J."/>
            <person name="Liu C."/>
            <person name="Gao L."/>
            <person name="Xia E."/>
            <person name="Lu Y."/>
            <person name="Tai Y."/>
            <person name="She G."/>
            <person name="Sun J."/>
            <person name="Cao H."/>
            <person name="Tong W."/>
            <person name="Gao Q."/>
            <person name="Li Y."/>
            <person name="Deng W."/>
            <person name="Jiang X."/>
            <person name="Wang W."/>
            <person name="Chen Q."/>
            <person name="Zhang S."/>
            <person name="Li H."/>
            <person name="Wu J."/>
            <person name="Wang P."/>
            <person name="Li P."/>
            <person name="Shi C."/>
            <person name="Zheng F."/>
            <person name="Jian J."/>
            <person name="Huang B."/>
            <person name="Shan D."/>
            <person name="Shi M."/>
            <person name="Fang C."/>
            <person name="Yue Y."/>
            <person name="Li F."/>
            <person name="Li D."/>
            <person name="Wei S."/>
            <person name="Han B."/>
            <person name="Jiang C."/>
            <person name="Yin Y."/>
            <person name="Xia T."/>
            <person name="Zhang Z."/>
            <person name="Bennetzen J.L."/>
            <person name="Zhao S."/>
            <person name="Wan X."/>
        </authorList>
    </citation>
    <scope>NUCLEOTIDE SEQUENCE [LARGE SCALE GENOMIC DNA]</scope>
    <source>
        <strain evidence="3">cv. Shuchazao</strain>
        <tissue evidence="2">Leaf</tissue>
    </source>
</reference>
<dbReference type="InterPro" id="IPR001810">
    <property type="entry name" value="F-box_dom"/>
</dbReference>
<dbReference type="EMBL" id="SDRB02007932">
    <property type="protein sequence ID" value="THG10338.1"/>
    <property type="molecule type" value="Genomic_DNA"/>
</dbReference>
<dbReference type="InterPro" id="IPR005174">
    <property type="entry name" value="KIB1-4_b-propeller"/>
</dbReference>
<dbReference type="Pfam" id="PF03478">
    <property type="entry name" value="Beta-prop_KIB1-4"/>
    <property type="match status" value="1"/>
</dbReference>
<organism evidence="2 3">
    <name type="scientific">Camellia sinensis var. sinensis</name>
    <name type="common">China tea</name>
    <dbReference type="NCBI Taxonomy" id="542762"/>
    <lineage>
        <taxon>Eukaryota</taxon>
        <taxon>Viridiplantae</taxon>
        <taxon>Streptophyta</taxon>
        <taxon>Embryophyta</taxon>
        <taxon>Tracheophyta</taxon>
        <taxon>Spermatophyta</taxon>
        <taxon>Magnoliopsida</taxon>
        <taxon>eudicotyledons</taxon>
        <taxon>Gunneridae</taxon>
        <taxon>Pentapetalae</taxon>
        <taxon>asterids</taxon>
        <taxon>Ericales</taxon>
        <taxon>Theaceae</taxon>
        <taxon>Camellia</taxon>
    </lineage>
</organism>
<comment type="caution">
    <text evidence="2">The sequence shown here is derived from an EMBL/GenBank/DDBJ whole genome shotgun (WGS) entry which is preliminary data.</text>
</comment>
<dbReference type="PANTHER" id="PTHR47123:SF15">
    <property type="entry name" value="F-BOX PROTEIN SKIP23"/>
    <property type="match status" value="1"/>
</dbReference>
<sequence length="487" mass="55141">MGDWSQLPRELLDLIAKHLQSEIDLIRFRSICSSWRSSVSSIHDPTPSRFPILPNEGISDTSWGFYLSKRTIFRLGLPQPHRQTPPNDDDDGGWLIKIEQDLPLRTHLLNPLSRSEFKPLPDTFPRNLDLLRYRVCELGHEYILQYINYRPFANSISDAGNLYMEKVAFCSMGCLGSGFESAVLLTIHVSGKLAMFKFGDRRWTIIDDFPSPYDDVIVFDGKFYAVDNTGRTVAVNVNSSSSSDSTPIVDLIAHSVFGGDKKILVKSGAELLLVDTYLSVGPEDDLAFDEGFEFYEEFDCYTNERTVRFKVFRLDRSEQKWVELENLGDRMLFLGDNCTFSASASEFSGCKGNCIFFTDNYFYLGREEDDVPKGRGVGVFDLETGNIVSLANCPGYSKLFWPPPSWVSSTMLEVSAILCITDFIVNAREEYKVVGGGKEEEWIDWIKHNMSGMCDFLGVTSGGFESKGWVESAWHLNFFRSHFSKGI</sequence>
<evidence type="ECO:0000259" key="1">
    <source>
        <dbReference type="SMART" id="SM00256"/>
    </source>
</evidence>
<dbReference type="PANTHER" id="PTHR47123">
    <property type="entry name" value="F-BOX PROTEIN SKIP23"/>
    <property type="match status" value="1"/>
</dbReference>
<dbReference type="STRING" id="542762.A0A4S4E3A5"/>
<proteinExistence type="predicted"/>
<dbReference type="Proteomes" id="UP000306102">
    <property type="component" value="Unassembled WGS sequence"/>
</dbReference>
<evidence type="ECO:0000313" key="3">
    <source>
        <dbReference type="Proteomes" id="UP000306102"/>
    </source>
</evidence>
<accession>A0A4S4E3A5</accession>
<dbReference type="SMART" id="SM00256">
    <property type="entry name" value="FBOX"/>
    <property type="match status" value="1"/>
</dbReference>
<dbReference type="AlphaFoldDB" id="A0A4S4E3A5"/>
<dbReference type="InterPro" id="IPR036047">
    <property type="entry name" value="F-box-like_dom_sf"/>
</dbReference>
<dbReference type="Pfam" id="PF00646">
    <property type="entry name" value="F-box"/>
    <property type="match status" value="1"/>
</dbReference>
<feature type="domain" description="F-box" evidence="1">
    <location>
        <begin position="7"/>
        <end position="49"/>
    </location>
</feature>
<keyword evidence="3" id="KW-1185">Reference proteome</keyword>
<dbReference type="Gene3D" id="1.20.1280.50">
    <property type="match status" value="1"/>
</dbReference>
<evidence type="ECO:0000313" key="2">
    <source>
        <dbReference type="EMBL" id="THG10338.1"/>
    </source>
</evidence>